<name>S8DZ72_FOMSC</name>
<dbReference type="Pfam" id="PF05183">
    <property type="entry name" value="RdRP"/>
    <property type="match status" value="1"/>
</dbReference>
<dbReference type="InterPro" id="IPR057596">
    <property type="entry name" value="RDRP_core"/>
</dbReference>
<reference evidence="4 5" key="1">
    <citation type="journal article" date="2012" name="Science">
        <title>The Paleozoic origin of enzymatic lignin decomposition reconstructed from 31 fungal genomes.</title>
        <authorList>
            <person name="Floudas D."/>
            <person name="Binder M."/>
            <person name="Riley R."/>
            <person name="Barry K."/>
            <person name="Blanchette R.A."/>
            <person name="Henrissat B."/>
            <person name="Martinez A.T."/>
            <person name="Otillar R."/>
            <person name="Spatafora J.W."/>
            <person name="Yadav J.S."/>
            <person name="Aerts A."/>
            <person name="Benoit I."/>
            <person name="Boyd A."/>
            <person name="Carlson A."/>
            <person name="Copeland A."/>
            <person name="Coutinho P.M."/>
            <person name="de Vries R.P."/>
            <person name="Ferreira P."/>
            <person name="Findley K."/>
            <person name="Foster B."/>
            <person name="Gaskell J."/>
            <person name="Glotzer D."/>
            <person name="Gorecki P."/>
            <person name="Heitman J."/>
            <person name="Hesse C."/>
            <person name="Hori C."/>
            <person name="Igarashi K."/>
            <person name="Jurgens J.A."/>
            <person name="Kallen N."/>
            <person name="Kersten P."/>
            <person name="Kohler A."/>
            <person name="Kuees U."/>
            <person name="Kumar T.K.A."/>
            <person name="Kuo A."/>
            <person name="LaButti K."/>
            <person name="Larrondo L.F."/>
            <person name="Lindquist E."/>
            <person name="Ling A."/>
            <person name="Lombard V."/>
            <person name="Lucas S."/>
            <person name="Lundell T."/>
            <person name="Martin R."/>
            <person name="McLaughlin D.J."/>
            <person name="Morgenstern I."/>
            <person name="Morin E."/>
            <person name="Murat C."/>
            <person name="Nagy L.G."/>
            <person name="Nolan M."/>
            <person name="Ohm R.A."/>
            <person name="Patyshakuliyeva A."/>
            <person name="Rokas A."/>
            <person name="Ruiz-Duenas F.J."/>
            <person name="Sabat G."/>
            <person name="Salamov A."/>
            <person name="Samejima M."/>
            <person name="Schmutz J."/>
            <person name="Slot J.C."/>
            <person name="St John F."/>
            <person name="Stenlid J."/>
            <person name="Sun H."/>
            <person name="Sun S."/>
            <person name="Syed K."/>
            <person name="Tsang A."/>
            <person name="Wiebenga A."/>
            <person name="Young D."/>
            <person name="Pisabarro A."/>
            <person name="Eastwood D.C."/>
            <person name="Martin F."/>
            <person name="Cullen D."/>
            <person name="Grigoriev I.V."/>
            <person name="Hibbett D.S."/>
        </authorList>
    </citation>
    <scope>NUCLEOTIDE SEQUENCE</scope>
    <source>
        <strain evidence="5">FP-58527</strain>
    </source>
</reference>
<comment type="catalytic activity">
    <reaction evidence="1">
        <text>RNA(n) + a ribonucleoside 5'-triphosphate = RNA(n+1) + diphosphate</text>
        <dbReference type="Rhea" id="RHEA:21248"/>
        <dbReference type="Rhea" id="RHEA-COMP:14527"/>
        <dbReference type="Rhea" id="RHEA-COMP:17342"/>
        <dbReference type="ChEBI" id="CHEBI:33019"/>
        <dbReference type="ChEBI" id="CHEBI:61557"/>
        <dbReference type="ChEBI" id="CHEBI:140395"/>
        <dbReference type="EC" id="2.7.7.48"/>
    </reaction>
</comment>
<keyword evidence="1" id="KW-0696">RNA-directed RNA polymerase</keyword>
<keyword evidence="1" id="KW-0808">Transferase</keyword>
<feature type="domain" description="RDRP core" evidence="3">
    <location>
        <begin position="144"/>
        <end position="753"/>
    </location>
</feature>
<dbReference type="EMBL" id="KE504172">
    <property type="protein sequence ID" value="EPS97862.1"/>
    <property type="molecule type" value="Genomic_DNA"/>
</dbReference>
<feature type="region of interest" description="Disordered" evidence="2">
    <location>
        <begin position="879"/>
        <end position="902"/>
    </location>
</feature>
<keyword evidence="1" id="KW-0694">RNA-binding</keyword>
<dbReference type="Proteomes" id="UP000015241">
    <property type="component" value="Unassembled WGS sequence"/>
</dbReference>
<dbReference type="InterPro" id="IPR007855">
    <property type="entry name" value="RDRP"/>
</dbReference>
<dbReference type="GO" id="GO:0003968">
    <property type="term" value="F:RNA-directed RNA polymerase activity"/>
    <property type="evidence" value="ECO:0007669"/>
    <property type="project" value="UniProtKB-KW"/>
</dbReference>
<evidence type="ECO:0000259" key="3">
    <source>
        <dbReference type="Pfam" id="PF05183"/>
    </source>
</evidence>
<proteinExistence type="inferred from homology"/>
<dbReference type="PANTHER" id="PTHR23079">
    <property type="entry name" value="RNA-DEPENDENT RNA POLYMERASE"/>
    <property type="match status" value="1"/>
</dbReference>
<dbReference type="PANTHER" id="PTHR23079:SF14">
    <property type="entry name" value="RNA-DEPENDENT RNA POLYMERASE"/>
    <property type="match status" value="1"/>
</dbReference>
<dbReference type="HOGENOM" id="CLU_003387_0_0_1"/>
<dbReference type="InParanoid" id="S8DZ72"/>
<dbReference type="EC" id="2.7.7.48" evidence="1"/>
<keyword evidence="1" id="KW-0548">Nucleotidyltransferase</keyword>
<accession>S8DZ72</accession>
<dbReference type="STRING" id="743788.S8DZ72"/>
<evidence type="ECO:0000313" key="5">
    <source>
        <dbReference type="Proteomes" id="UP000015241"/>
    </source>
</evidence>
<sequence length="989" mass="110653">MRSRASAPSFPNFSIIAHSQEVQRVMDLKRIPWGVQYEIARGVCANRWEWSDVTAEKLDQLKKSNREDAPRVEHVMLGTNTPKGAQVASLPMWSELDREEKALQEGTGRGLGLRGEWEGDPSWYGGKIRQIASVVETSGGFAIRLRAMMKRKSNRFARYLGSRRMLQVKLPEDKVMRKRADDVRKFMLNKFVLCGRVFVPFAAKEGKVFLMETNEDYERTGNGPSDRGRISVEDFMRWHNPMDLNGKQPVTKWVTRFDLGLSDTVPALAFKGRGIDMFTIDDEVPASCRGSKAPTEKILTDGCGFMNWAALASIARAFQYSHFPTAVQGRIEGSKGVWALHPDDRSPDAIPKIWTRPSQTKIKHDRLEPAHLIFELVAPPRVSAPSRLSRHTLMVLSHNGVPDEVIKALMAAGIDAEVQALSMFDNPPLLYSAVAEVGRIFPARLQRLASGSGRALGLGRDWGQEIEGDVDDEDVEHTTSACLVDRNECSGEPIKVHERVAEMLMAGFKPLDNEILLRGLRDIIKYRITELIREYHITVPKSADAFIIPDPYGVLRPGEIHFKASDILRDPLEGPSPNIITGDVLVYRNPARLPADIQKVTAVEHPQLSSYTDVIVFPITGERSMASLLAGGDTCVCIFDEDLVKSFKGSSVTDPPEDFLETNFQSQEGIPQISGIYRKMENESARTRQSSLQKALLVGMISPNYGQYSIFHENAVYVYGLADDRALHTAWMFNTVLDSKKTGLLVRPNILADDARRFGHKQPECLRLVDEERPDLEYIGQGKGCPKRSSKLPRFVLDELLEEGKRLGVHYLGVFERATSYSRRRPQDPDLPTPWTDAKTRSGWLAERGCLDFKIALDSIEKHVKLHVIQWRRACGNSKGTADFKPPSPQKTRSSHRDDTPDQLFKDVSRSFADGPADIVCYDSRAVAALRASYAYSANPKFAFSVAFYDLCKIKSAAAGAAPYVREFVDMLAMPSSARRILMQKASGL</sequence>
<protein>
    <recommendedName>
        <fullName evidence="1">RNA-dependent RNA polymerase</fullName>
        <ecNumber evidence="1">2.7.7.48</ecNumber>
    </recommendedName>
</protein>
<dbReference type="GO" id="GO:0031380">
    <property type="term" value="C:nuclear RNA-directed RNA polymerase complex"/>
    <property type="evidence" value="ECO:0007669"/>
    <property type="project" value="TreeGrafter"/>
</dbReference>
<evidence type="ECO:0000256" key="1">
    <source>
        <dbReference type="RuleBase" id="RU363098"/>
    </source>
</evidence>
<comment type="similarity">
    <text evidence="1">Belongs to the RdRP family.</text>
</comment>
<dbReference type="OrthoDB" id="10055769at2759"/>
<dbReference type="GO" id="GO:0030422">
    <property type="term" value="P:siRNA processing"/>
    <property type="evidence" value="ECO:0007669"/>
    <property type="project" value="TreeGrafter"/>
</dbReference>
<dbReference type="GO" id="GO:0003723">
    <property type="term" value="F:RNA binding"/>
    <property type="evidence" value="ECO:0007669"/>
    <property type="project" value="UniProtKB-KW"/>
</dbReference>
<dbReference type="eggNOG" id="KOG0988">
    <property type="taxonomic scope" value="Eukaryota"/>
</dbReference>
<evidence type="ECO:0000313" key="4">
    <source>
        <dbReference type="EMBL" id="EPS97862.1"/>
    </source>
</evidence>
<dbReference type="AlphaFoldDB" id="S8DZ72"/>
<organism evidence="4 5">
    <name type="scientific">Fomitopsis schrenkii</name>
    <name type="common">Brown rot fungus</name>
    <dbReference type="NCBI Taxonomy" id="2126942"/>
    <lineage>
        <taxon>Eukaryota</taxon>
        <taxon>Fungi</taxon>
        <taxon>Dikarya</taxon>
        <taxon>Basidiomycota</taxon>
        <taxon>Agaricomycotina</taxon>
        <taxon>Agaricomycetes</taxon>
        <taxon>Polyporales</taxon>
        <taxon>Fomitopsis</taxon>
    </lineage>
</organism>
<gene>
    <name evidence="4" type="ORF">FOMPIDRAFT_55981</name>
</gene>
<evidence type="ECO:0000256" key="2">
    <source>
        <dbReference type="SAM" id="MobiDB-lite"/>
    </source>
</evidence>
<keyword evidence="5" id="KW-1185">Reference proteome</keyword>